<comment type="caution">
    <text evidence="1">The sequence shown here is derived from an EMBL/GenBank/DDBJ whole genome shotgun (WGS) entry which is preliminary data.</text>
</comment>
<gene>
    <name evidence="1" type="ORF">HOLDEFILI_03170</name>
</gene>
<reference evidence="1 2" key="1">
    <citation type="submission" date="2008-12" db="EMBL/GenBank/DDBJ databases">
        <authorList>
            <person name="Fulton L."/>
            <person name="Clifton S."/>
            <person name="Fulton B."/>
            <person name="Xu J."/>
            <person name="Minx P."/>
            <person name="Pepin K.H."/>
            <person name="Johnson M."/>
            <person name="Bhonagiri V."/>
            <person name="Nash W.E."/>
            <person name="Mardis E.R."/>
            <person name="Wilson R.K."/>
        </authorList>
    </citation>
    <scope>NUCLEOTIDE SEQUENCE [LARGE SCALE GENOMIC DNA]</scope>
    <source>
        <strain evidence="1 2">DSM 12042</strain>
    </source>
</reference>
<protein>
    <submittedName>
        <fullName evidence="1">Uncharacterized protein</fullName>
    </submittedName>
</protein>
<dbReference type="EMBL" id="ACCF01000199">
    <property type="protein sequence ID" value="EEF66684.1"/>
    <property type="molecule type" value="Genomic_DNA"/>
</dbReference>
<name>B9YBG3_9FIRM</name>
<dbReference type="AlphaFoldDB" id="B9YBG3"/>
<sequence length="46" mass="5704">MIHYLHSKLDPNRKIQFNLCPNVTIFRQKLTFWKKNELFLFFSKAF</sequence>
<dbReference type="HOGENOM" id="CLU_3184564_0_0_9"/>
<organism evidence="1 2">
    <name type="scientific">Holdemania filiformis DSM 12042</name>
    <dbReference type="NCBI Taxonomy" id="545696"/>
    <lineage>
        <taxon>Bacteria</taxon>
        <taxon>Bacillati</taxon>
        <taxon>Bacillota</taxon>
        <taxon>Erysipelotrichia</taxon>
        <taxon>Erysipelotrichales</taxon>
        <taxon>Erysipelotrichaceae</taxon>
        <taxon>Holdemania</taxon>
    </lineage>
</organism>
<accession>B9YBG3</accession>
<evidence type="ECO:0000313" key="2">
    <source>
        <dbReference type="Proteomes" id="UP000005950"/>
    </source>
</evidence>
<dbReference type="Proteomes" id="UP000005950">
    <property type="component" value="Unassembled WGS sequence"/>
</dbReference>
<proteinExistence type="predicted"/>
<dbReference type="STRING" id="545696.HOLDEFILI_03170"/>
<evidence type="ECO:0000313" key="1">
    <source>
        <dbReference type="EMBL" id="EEF66684.1"/>
    </source>
</evidence>
<reference evidence="1 2" key="2">
    <citation type="submission" date="2009-02" db="EMBL/GenBank/DDBJ databases">
        <title>Draft genome sequence of Holdemania filiformis DSM 12042.</title>
        <authorList>
            <person name="Sudarsanam P."/>
            <person name="Ley R."/>
            <person name="Guruge J."/>
            <person name="Turnbaugh P.J."/>
            <person name="Mahowald M."/>
            <person name="Liep D."/>
            <person name="Gordon J."/>
        </authorList>
    </citation>
    <scope>NUCLEOTIDE SEQUENCE [LARGE SCALE GENOMIC DNA]</scope>
    <source>
        <strain evidence="1 2">DSM 12042</strain>
    </source>
</reference>